<dbReference type="InterPro" id="IPR036397">
    <property type="entry name" value="RNaseH_sf"/>
</dbReference>
<dbReference type="AlphaFoldDB" id="A0A9W4SA23"/>
<evidence type="ECO:0000313" key="2">
    <source>
        <dbReference type="EMBL" id="CAI2162283.1"/>
    </source>
</evidence>
<proteinExistence type="predicted"/>
<sequence length="345" mass="40052">MEGGMKTPHFYDFLTKFNPDNLSVHKTTKIAELLSSKDIKVIFLPSYTPELNLIKKKNNILKGNLRKTEERTKGRLYSVIEERVKFFQKEDLTKYLNNSVKECLMKLNATSTTTSIFGIRKNEIVGVKLRGKINQCDECKEEKVIASVALHGERGLVKFCFDCLPNSIGTDFIQEAREIVFKPEEFCQKHNRPKNTDGIYPLSPTDVLKDIEEPIEPFIRNVLTDVYRNYACYEDEERIVKLIVDEIFQPLTNNKVGINDPNDFYKDIHSRECLDKKIKGEYFTNKVSKKEKNCFFARVFSVLKGYSNYTLIELQQKGLCFGIKAEDKSLKRLVEVLQEFGYKEE</sequence>
<dbReference type="GO" id="GO:0003676">
    <property type="term" value="F:nucleic acid binding"/>
    <property type="evidence" value="ECO:0007669"/>
    <property type="project" value="InterPro"/>
</dbReference>
<dbReference type="Proteomes" id="UP001153678">
    <property type="component" value="Unassembled WGS sequence"/>
</dbReference>
<gene>
    <name evidence="2" type="ORF">FWILDA_LOCUS479</name>
</gene>
<dbReference type="EMBL" id="CAMKVN010000030">
    <property type="protein sequence ID" value="CAI2162283.1"/>
    <property type="molecule type" value="Genomic_DNA"/>
</dbReference>
<name>A0A9W4SA23_9GLOM</name>
<evidence type="ECO:0000313" key="3">
    <source>
        <dbReference type="Proteomes" id="UP001153678"/>
    </source>
</evidence>
<dbReference type="InterPro" id="IPR038717">
    <property type="entry name" value="Tc1-like_DDE_dom"/>
</dbReference>
<comment type="caution">
    <text evidence="2">The sequence shown here is derived from an EMBL/GenBank/DDBJ whole genome shotgun (WGS) entry which is preliminary data.</text>
</comment>
<organism evidence="2 3">
    <name type="scientific">Funneliformis geosporum</name>
    <dbReference type="NCBI Taxonomy" id="1117311"/>
    <lineage>
        <taxon>Eukaryota</taxon>
        <taxon>Fungi</taxon>
        <taxon>Fungi incertae sedis</taxon>
        <taxon>Mucoromycota</taxon>
        <taxon>Glomeromycotina</taxon>
        <taxon>Glomeromycetes</taxon>
        <taxon>Glomerales</taxon>
        <taxon>Glomeraceae</taxon>
        <taxon>Funneliformis</taxon>
    </lineage>
</organism>
<dbReference type="Gene3D" id="3.30.420.10">
    <property type="entry name" value="Ribonuclease H-like superfamily/Ribonuclease H"/>
    <property type="match status" value="1"/>
</dbReference>
<keyword evidence="3" id="KW-1185">Reference proteome</keyword>
<dbReference type="Pfam" id="PF13358">
    <property type="entry name" value="DDE_3"/>
    <property type="match status" value="1"/>
</dbReference>
<feature type="domain" description="Tc1-like transposase DDE" evidence="1">
    <location>
        <begin position="20"/>
        <end position="68"/>
    </location>
</feature>
<protein>
    <submittedName>
        <fullName evidence="2">13553_t:CDS:1</fullName>
    </submittedName>
</protein>
<reference evidence="2" key="1">
    <citation type="submission" date="2022-08" db="EMBL/GenBank/DDBJ databases">
        <authorList>
            <person name="Kallberg Y."/>
            <person name="Tangrot J."/>
            <person name="Rosling A."/>
        </authorList>
    </citation>
    <scope>NUCLEOTIDE SEQUENCE</scope>
    <source>
        <strain evidence="2">Wild A</strain>
    </source>
</reference>
<evidence type="ECO:0000259" key="1">
    <source>
        <dbReference type="Pfam" id="PF13358"/>
    </source>
</evidence>
<accession>A0A9W4SA23</accession>